<keyword evidence="6" id="KW-1185">Reference proteome</keyword>
<feature type="coiled-coil region" evidence="3">
    <location>
        <begin position="193"/>
        <end position="234"/>
    </location>
</feature>
<evidence type="ECO:0000256" key="1">
    <source>
        <dbReference type="ARBA" id="ARBA00005702"/>
    </source>
</evidence>
<dbReference type="EMBL" id="JAWJWF010000050">
    <property type="protein sequence ID" value="KAK6618212.1"/>
    <property type="molecule type" value="Genomic_DNA"/>
</dbReference>
<proteinExistence type="inferred from homology"/>
<dbReference type="PANTHER" id="PTHR19307">
    <property type="entry name" value="TUMOR PROTEIN D52"/>
    <property type="match status" value="1"/>
</dbReference>
<gene>
    <name evidence="5" type="ORF">RUM44_002663</name>
</gene>
<protein>
    <recommendedName>
        <fullName evidence="7">Tumor protein D54</fullName>
    </recommendedName>
</protein>
<reference evidence="5 6" key="1">
    <citation type="submission" date="2023-09" db="EMBL/GenBank/DDBJ databases">
        <title>Genomes of two closely related lineages of the louse Polyplax serrata with different host specificities.</title>
        <authorList>
            <person name="Martinu J."/>
            <person name="Tarabai H."/>
            <person name="Stefka J."/>
            <person name="Hypsa V."/>
        </authorList>
    </citation>
    <scope>NUCLEOTIDE SEQUENCE [LARGE SCALE GENOMIC DNA]</scope>
    <source>
        <strain evidence="5">98ZLc_SE</strain>
    </source>
</reference>
<organism evidence="5 6">
    <name type="scientific">Polyplax serrata</name>
    <name type="common">Common mouse louse</name>
    <dbReference type="NCBI Taxonomy" id="468196"/>
    <lineage>
        <taxon>Eukaryota</taxon>
        <taxon>Metazoa</taxon>
        <taxon>Ecdysozoa</taxon>
        <taxon>Arthropoda</taxon>
        <taxon>Hexapoda</taxon>
        <taxon>Insecta</taxon>
        <taxon>Pterygota</taxon>
        <taxon>Neoptera</taxon>
        <taxon>Paraneoptera</taxon>
        <taxon>Psocodea</taxon>
        <taxon>Troctomorpha</taxon>
        <taxon>Phthiraptera</taxon>
        <taxon>Anoplura</taxon>
        <taxon>Polyplacidae</taxon>
        <taxon>Polyplax</taxon>
    </lineage>
</organism>
<feature type="region of interest" description="Disordered" evidence="4">
    <location>
        <begin position="330"/>
        <end position="372"/>
    </location>
</feature>
<evidence type="ECO:0000256" key="2">
    <source>
        <dbReference type="ARBA" id="ARBA00023054"/>
    </source>
</evidence>
<accession>A0ABR1AFD3</accession>
<evidence type="ECO:0000313" key="5">
    <source>
        <dbReference type="EMBL" id="KAK6618212.1"/>
    </source>
</evidence>
<dbReference type="PANTHER" id="PTHR19307:SF14">
    <property type="entry name" value="TUMOR PROTEIN D52"/>
    <property type="match status" value="1"/>
</dbReference>
<evidence type="ECO:0008006" key="7">
    <source>
        <dbReference type="Google" id="ProtNLM"/>
    </source>
</evidence>
<comment type="caution">
    <text evidence="5">The sequence shown here is derived from an EMBL/GenBank/DDBJ whole genome shotgun (WGS) entry which is preliminary data.</text>
</comment>
<dbReference type="InterPro" id="IPR007327">
    <property type="entry name" value="TPD52"/>
</dbReference>
<feature type="compositionally biased region" description="Polar residues" evidence="4">
    <location>
        <begin position="333"/>
        <end position="364"/>
    </location>
</feature>
<comment type="similarity">
    <text evidence="1">Belongs to the TPD52 family.</text>
</comment>
<dbReference type="Pfam" id="PF04201">
    <property type="entry name" value="TPD52"/>
    <property type="match status" value="1"/>
</dbReference>
<evidence type="ECO:0000256" key="4">
    <source>
        <dbReference type="SAM" id="MobiDB-lite"/>
    </source>
</evidence>
<keyword evidence="2 3" id="KW-0175">Coiled coil</keyword>
<evidence type="ECO:0000313" key="6">
    <source>
        <dbReference type="Proteomes" id="UP001359485"/>
    </source>
</evidence>
<evidence type="ECO:0000256" key="3">
    <source>
        <dbReference type="SAM" id="Coils"/>
    </source>
</evidence>
<name>A0ABR1AFD3_POLSC</name>
<dbReference type="Proteomes" id="UP001359485">
    <property type="component" value="Unassembled WGS sequence"/>
</dbReference>
<sequence length="372" mass="42505">MADVAESPKHGAELTDLVNNLDLESDSQADEISFVEDYESLEFEDIYSFVCSTDTPSFDVAYEKEAIEEDDTPLWLIGQQVYNEFQWSDSDQSEIDFEMPPRNEVNKDKDKDSINNNKKSKIKYIKIKSGNIVKKIRINLNDISTYFNKVKRQENYKRFLGTIRRLMDRKANAGDQPPILVSPDEAELQGMTEEEKIETRRKWQEDLAKIEEEIQTLKHVLQSKQRDSQDLKKKLGISVWKELTDDFSQGVKNVKESNVYQNVEEKFSQWGKAVADAPIYQKTESVMKATAESTRSILGGFTQKIGQLKNSESFRSLEEKVGSAYENVKTKVASRSSSTQNFTEALRENASSRSSNIMSPTSPTIPEEKPLS</sequence>